<gene>
    <name evidence="4" type="primary">LOC111121115</name>
</gene>
<dbReference type="KEGG" id="cvn:111121115"/>
<dbReference type="InterPro" id="IPR008775">
    <property type="entry name" value="Phytyl_CoA_dOase-like"/>
</dbReference>
<reference evidence="4" key="1">
    <citation type="submission" date="2025-08" db="UniProtKB">
        <authorList>
            <consortium name="RefSeq"/>
        </authorList>
    </citation>
    <scope>IDENTIFICATION</scope>
    <source>
        <tissue evidence="4">Whole sample</tissue>
    </source>
</reference>
<dbReference type="AlphaFoldDB" id="A0A8B8CQ69"/>
<dbReference type="PANTHER" id="PTHR20883">
    <property type="entry name" value="PHYTANOYL-COA DIOXYGENASE DOMAIN CONTAINING 1"/>
    <property type="match status" value="1"/>
</dbReference>
<dbReference type="RefSeq" id="XP_022317952.1">
    <property type="nucleotide sequence ID" value="XM_022462244.1"/>
</dbReference>
<feature type="compositionally biased region" description="Basic and acidic residues" evidence="2">
    <location>
        <begin position="240"/>
        <end position="253"/>
    </location>
</feature>
<dbReference type="PANTHER" id="PTHR20883:SF52">
    <property type="entry name" value="ALPHA-KETOGLUTARATE-DEPENDENT HYPOPHOSPHITE DIOXYGENASE-LIKE GENE A2 [PROVISIONAL]-RELATED"/>
    <property type="match status" value="1"/>
</dbReference>
<evidence type="ECO:0000256" key="1">
    <source>
        <dbReference type="ARBA" id="ARBA00001962"/>
    </source>
</evidence>
<protein>
    <submittedName>
        <fullName evidence="4">Phytanoyl-CoA dioxygenase domain-containing protein 1-like</fullName>
    </submittedName>
</protein>
<comment type="cofactor">
    <cofactor evidence="1">
        <name>Fe cation</name>
        <dbReference type="ChEBI" id="CHEBI:24875"/>
    </cofactor>
</comment>
<proteinExistence type="predicted"/>
<dbReference type="GeneID" id="111121115"/>
<name>A0A8B8CQ69_CRAVI</name>
<dbReference type="OrthoDB" id="445007at2759"/>
<evidence type="ECO:0000313" key="3">
    <source>
        <dbReference type="Proteomes" id="UP000694844"/>
    </source>
</evidence>
<evidence type="ECO:0000313" key="4">
    <source>
        <dbReference type="RefSeq" id="XP_022317952.1"/>
    </source>
</evidence>
<organism evidence="3 4">
    <name type="scientific">Crassostrea virginica</name>
    <name type="common">Eastern oyster</name>
    <dbReference type="NCBI Taxonomy" id="6565"/>
    <lineage>
        <taxon>Eukaryota</taxon>
        <taxon>Metazoa</taxon>
        <taxon>Spiralia</taxon>
        <taxon>Lophotrochozoa</taxon>
        <taxon>Mollusca</taxon>
        <taxon>Bivalvia</taxon>
        <taxon>Autobranchia</taxon>
        <taxon>Pteriomorphia</taxon>
        <taxon>Ostreida</taxon>
        <taxon>Ostreoidea</taxon>
        <taxon>Ostreidae</taxon>
        <taxon>Crassostrea</taxon>
    </lineage>
</organism>
<dbReference type="Pfam" id="PF05721">
    <property type="entry name" value="PhyH"/>
    <property type="match status" value="1"/>
</dbReference>
<feature type="region of interest" description="Disordered" evidence="2">
    <location>
        <begin position="239"/>
        <end position="260"/>
    </location>
</feature>
<accession>A0A8B8CQ69</accession>
<dbReference type="Gene3D" id="2.60.120.620">
    <property type="entry name" value="q2cbj1_9rhob like domain"/>
    <property type="match status" value="1"/>
</dbReference>
<dbReference type="SUPFAM" id="SSF51197">
    <property type="entry name" value="Clavaminate synthase-like"/>
    <property type="match status" value="1"/>
</dbReference>
<dbReference type="Proteomes" id="UP000694844">
    <property type="component" value="Chromosome 2"/>
</dbReference>
<keyword evidence="3" id="KW-1185">Reference proteome</keyword>
<evidence type="ECO:0000256" key="2">
    <source>
        <dbReference type="SAM" id="MobiDB-lite"/>
    </source>
</evidence>
<sequence>MPSYKSDYEINGFIPSVDVLSELESRRLKENFDDLERKAGKQASQYSFHNIHVNQPWVLQVASHANILKPVKEILGPNVILLDSRFICKYPDDDVRSVGADQAFVAWHQDMRYWGIEGTVVTAWLAVDDADLENGCMQVIPGSHINGIVEHETCKVGGNLLSSNQSIPLKLVDLSSVYPCPLKSGQMSLHDGLLIHGSEPNMSSRRRCGYVIRYVATEAKPIQDPNRPRSFPCTVLLSGKDSHKNFEDNKPDWFKVSPEQ</sequence>